<dbReference type="AlphaFoldDB" id="D3FYE9"/>
<protein>
    <recommendedName>
        <fullName evidence="4">Holin-like toxin</fullName>
    </recommendedName>
</protein>
<dbReference type="STRING" id="398511.BpOF4_05550"/>
<evidence type="ECO:0008006" key="4">
    <source>
        <dbReference type="Google" id="ProtNLM"/>
    </source>
</evidence>
<proteinExistence type="predicted"/>
<sequence length="37" mass="4031">MLITTYEALSLSAQMIVVLVSVLGLVITIVVELNKKK</sequence>
<keyword evidence="3" id="KW-1185">Reference proteome</keyword>
<evidence type="ECO:0000313" key="2">
    <source>
        <dbReference type="EMBL" id="ADC49172.1"/>
    </source>
</evidence>
<dbReference type="KEGG" id="bpf:BpOF4_05550"/>
<accession>D3FYE9</accession>
<evidence type="ECO:0000256" key="1">
    <source>
        <dbReference type="SAM" id="Phobius"/>
    </source>
</evidence>
<name>D3FYE9_ALKPO</name>
<feature type="transmembrane region" description="Helical" evidence="1">
    <location>
        <begin position="12"/>
        <end position="31"/>
    </location>
</feature>
<dbReference type="HOGENOM" id="CLU_205161_4_0_9"/>
<evidence type="ECO:0000313" key="3">
    <source>
        <dbReference type="Proteomes" id="UP000001544"/>
    </source>
</evidence>
<keyword evidence="1" id="KW-0812">Transmembrane</keyword>
<dbReference type="Proteomes" id="UP000001544">
    <property type="component" value="Chromosome"/>
</dbReference>
<reference evidence="2 3" key="1">
    <citation type="journal article" date="2011" name="Environ. Microbiol.">
        <title>Genome of alkaliphilic Bacillus pseudofirmus OF4 reveals adaptations that support the ability to grow in an external pH range from 7.5 to 11.4.</title>
        <authorList>
            <person name="Janto B."/>
            <person name="Ahmed A."/>
            <person name="Ito M."/>
            <person name="Liu J."/>
            <person name="Hicks D.B."/>
            <person name="Pagni S."/>
            <person name="Fackelmayer O.J."/>
            <person name="Smith T.A."/>
            <person name="Earl J."/>
            <person name="Elbourne L.D."/>
            <person name="Hassan K."/>
            <person name="Paulsen I.T."/>
            <person name="Kolsto A.B."/>
            <person name="Tourasse N.J."/>
            <person name="Ehrlich G.D."/>
            <person name="Boissy R."/>
            <person name="Ivey D.M."/>
            <person name="Li G."/>
            <person name="Xue Y."/>
            <person name="Ma Y."/>
            <person name="Hu F.Z."/>
            <person name="Krulwich T.A."/>
        </authorList>
    </citation>
    <scope>NUCLEOTIDE SEQUENCE [LARGE SCALE GENOMIC DNA]</scope>
    <source>
        <strain evidence="3">ATCC BAA-2126 / JCM 17055 / OF4</strain>
    </source>
</reference>
<gene>
    <name evidence="2" type="ordered locus">BpOF4_05550</name>
</gene>
<keyword evidence="1" id="KW-0472">Membrane</keyword>
<organism evidence="2 3">
    <name type="scientific">Alkalihalophilus pseudofirmus (strain ATCC BAA-2126 / JCM 17055 / OF4)</name>
    <name type="common">Bacillus pseudofirmus</name>
    <dbReference type="NCBI Taxonomy" id="398511"/>
    <lineage>
        <taxon>Bacteria</taxon>
        <taxon>Bacillati</taxon>
        <taxon>Bacillota</taxon>
        <taxon>Bacilli</taxon>
        <taxon>Bacillales</taxon>
        <taxon>Bacillaceae</taxon>
        <taxon>Alkalihalophilus</taxon>
    </lineage>
</organism>
<dbReference type="EMBL" id="CP001878">
    <property type="protein sequence ID" value="ADC49172.1"/>
    <property type="molecule type" value="Genomic_DNA"/>
</dbReference>
<keyword evidence="1" id="KW-1133">Transmembrane helix</keyword>